<feature type="region of interest" description="Disordered" evidence="1">
    <location>
        <begin position="1"/>
        <end position="91"/>
    </location>
</feature>
<organism evidence="2 3">
    <name type="scientific">Brassica carinata</name>
    <name type="common">Ethiopian mustard</name>
    <name type="synonym">Abyssinian cabbage</name>
    <dbReference type="NCBI Taxonomy" id="52824"/>
    <lineage>
        <taxon>Eukaryota</taxon>
        <taxon>Viridiplantae</taxon>
        <taxon>Streptophyta</taxon>
        <taxon>Embryophyta</taxon>
        <taxon>Tracheophyta</taxon>
        <taxon>Spermatophyta</taxon>
        <taxon>Magnoliopsida</taxon>
        <taxon>eudicotyledons</taxon>
        <taxon>Gunneridae</taxon>
        <taxon>Pentapetalae</taxon>
        <taxon>rosids</taxon>
        <taxon>malvids</taxon>
        <taxon>Brassicales</taxon>
        <taxon>Brassicaceae</taxon>
        <taxon>Brassiceae</taxon>
        <taxon>Brassica</taxon>
    </lineage>
</organism>
<proteinExistence type="predicted"/>
<gene>
    <name evidence="2" type="ORF">Bca52824_059031</name>
</gene>
<dbReference type="AlphaFoldDB" id="A0A8X7QUP6"/>
<accession>A0A8X7QUP6</accession>
<sequence length="171" mass="18907">MLSRGSTRAATEPPSPGDNTEKRSSPHAPTTENQPHDLPVSGGTGRTKNRRVGTTGEKINAGSSTFLSTASIPTDLQRFPTKRLRVPTSHENRLHRLALTRKRRRHICSIATETKPPGSTANGDETWGGENRTKASTKTAKRRRRADVTKKKRKRSSRRRSTEPPPLELKG</sequence>
<keyword evidence="3" id="KW-1185">Reference proteome</keyword>
<dbReference type="Proteomes" id="UP000886595">
    <property type="component" value="Unassembled WGS sequence"/>
</dbReference>
<evidence type="ECO:0000256" key="1">
    <source>
        <dbReference type="SAM" id="MobiDB-lite"/>
    </source>
</evidence>
<reference evidence="2 3" key="1">
    <citation type="submission" date="2020-02" db="EMBL/GenBank/DDBJ databases">
        <authorList>
            <person name="Ma Q."/>
            <person name="Huang Y."/>
            <person name="Song X."/>
            <person name="Pei D."/>
        </authorList>
    </citation>
    <scope>NUCLEOTIDE SEQUENCE [LARGE SCALE GENOMIC DNA]</scope>
    <source>
        <strain evidence="2">Sxm20200214</strain>
        <tissue evidence="2">Leaf</tissue>
    </source>
</reference>
<evidence type="ECO:0000313" key="2">
    <source>
        <dbReference type="EMBL" id="KAG2276476.1"/>
    </source>
</evidence>
<feature type="compositionally biased region" description="Basic residues" evidence="1">
    <location>
        <begin position="139"/>
        <end position="159"/>
    </location>
</feature>
<name>A0A8X7QUP6_BRACI</name>
<feature type="region of interest" description="Disordered" evidence="1">
    <location>
        <begin position="112"/>
        <end position="171"/>
    </location>
</feature>
<comment type="caution">
    <text evidence="2">The sequence shown here is derived from an EMBL/GenBank/DDBJ whole genome shotgun (WGS) entry which is preliminary data.</text>
</comment>
<evidence type="ECO:0000313" key="3">
    <source>
        <dbReference type="Proteomes" id="UP000886595"/>
    </source>
</evidence>
<dbReference type="EMBL" id="JAAMPC010000012">
    <property type="protein sequence ID" value="KAG2276476.1"/>
    <property type="molecule type" value="Genomic_DNA"/>
</dbReference>
<protein>
    <submittedName>
        <fullName evidence="2">Uncharacterized protein</fullName>
    </submittedName>
</protein>
<dbReference type="OrthoDB" id="10350727at2759"/>
<feature type="compositionally biased region" description="Polar residues" evidence="1">
    <location>
        <begin position="61"/>
        <end position="74"/>
    </location>
</feature>